<dbReference type="PANTHER" id="PTHR43567">
    <property type="entry name" value="FLAVOREDOXIN-RELATED-RELATED"/>
    <property type="match status" value="1"/>
</dbReference>
<dbReference type="EMBL" id="QRYQ01000041">
    <property type="protein sequence ID" value="RGU88813.1"/>
    <property type="molecule type" value="Genomic_DNA"/>
</dbReference>
<sequence length="166" mass="19402">MFEKVDIHSLNFNPFDKIGKDWLLISATKSGKTNTMTASWGTLGHLWNKDVAIIFIRPQRYTKEFVDESEAFTLSFFDDKHKELSYLGTKSGKDEDKISKVNFHIEMVDGNPTFEEAKEVFICKKLYVGKLEKEHFLLPEIYEKNYPLDDLHYVYIGEITDVYSKK</sequence>
<protein>
    <submittedName>
        <fullName evidence="3">Flavin reductase family protein</fullName>
    </submittedName>
</protein>
<reference evidence="3 4" key="1">
    <citation type="submission" date="2018-08" db="EMBL/GenBank/DDBJ databases">
        <title>A genome reference for cultivated species of the human gut microbiota.</title>
        <authorList>
            <person name="Zou Y."/>
            <person name="Xue W."/>
            <person name="Luo G."/>
        </authorList>
    </citation>
    <scope>NUCLEOTIDE SEQUENCE [LARGE SCALE GENOMIC DNA]</scope>
    <source>
        <strain evidence="3 4">AF15-20</strain>
    </source>
</reference>
<dbReference type="InterPro" id="IPR052174">
    <property type="entry name" value="Flavoredoxin"/>
</dbReference>
<comment type="similarity">
    <text evidence="1">Belongs to the flavoredoxin family.</text>
</comment>
<feature type="domain" description="Flavin reductase like" evidence="2">
    <location>
        <begin position="23"/>
        <end position="163"/>
    </location>
</feature>
<name>A0A395W8E8_9FIRM</name>
<evidence type="ECO:0000256" key="1">
    <source>
        <dbReference type="ARBA" id="ARBA00038054"/>
    </source>
</evidence>
<dbReference type="SUPFAM" id="SSF50475">
    <property type="entry name" value="FMN-binding split barrel"/>
    <property type="match status" value="1"/>
</dbReference>
<dbReference type="InterPro" id="IPR002563">
    <property type="entry name" value="Flavin_Rdtase-like_dom"/>
</dbReference>
<comment type="caution">
    <text evidence="3">The sequence shown here is derived from an EMBL/GenBank/DDBJ whole genome shotgun (WGS) entry which is preliminary data.</text>
</comment>
<organism evidence="3 4">
    <name type="scientific">Holdemanella biformis</name>
    <dbReference type="NCBI Taxonomy" id="1735"/>
    <lineage>
        <taxon>Bacteria</taxon>
        <taxon>Bacillati</taxon>
        <taxon>Bacillota</taxon>
        <taxon>Erysipelotrichia</taxon>
        <taxon>Erysipelotrichales</taxon>
        <taxon>Erysipelotrichaceae</taxon>
        <taxon>Holdemanella</taxon>
    </lineage>
</organism>
<accession>A0A395W8E8</accession>
<evidence type="ECO:0000313" key="3">
    <source>
        <dbReference type="EMBL" id="RGU88813.1"/>
    </source>
</evidence>
<proteinExistence type="inferred from homology"/>
<dbReference type="Proteomes" id="UP000265489">
    <property type="component" value="Unassembled WGS sequence"/>
</dbReference>
<dbReference type="GeneID" id="66580767"/>
<gene>
    <name evidence="3" type="ORF">DWW32_12625</name>
</gene>
<dbReference type="Gene3D" id="2.30.110.10">
    <property type="entry name" value="Electron Transport, Fmn-binding Protein, Chain A"/>
    <property type="match status" value="1"/>
</dbReference>
<dbReference type="InterPro" id="IPR012349">
    <property type="entry name" value="Split_barrel_FMN-bd"/>
</dbReference>
<dbReference type="PANTHER" id="PTHR43567:SF5">
    <property type="entry name" value="HYPOTHETICAL CYTOSOLIC PROTEIN"/>
    <property type="match status" value="1"/>
</dbReference>
<evidence type="ECO:0000259" key="2">
    <source>
        <dbReference type="Pfam" id="PF01613"/>
    </source>
</evidence>
<dbReference type="Pfam" id="PF01613">
    <property type="entry name" value="Flavin_Reduct"/>
    <property type="match status" value="1"/>
</dbReference>
<dbReference type="GO" id="GO:0016646">
    <property type="term" value="F:oxidoreductase activity, acting on the CH-NH group of donors, NAD or NADP as acceptor"/>
    <property type="evidence" value="ECO:0007669"/>
    <property type="project" value="UniProtKB-ARBA"/>
</dbReference>
<dbReference type="AlphaFoldDB" id="A0A395W8E8"/>
<evidence type="ECO:0000313" key="4">
    <source>
        <dbReference type="Proteomes" id="UP000265489"/>
    </source>
</evidence>
<dbReference type="RefSeq" id="WP_118325982.1">
    <property type="nucleotide sequence ID" value="NZ_DAWEIE010000068.1"/>
</dbReference>
<dbReference type="GO" id="GO:0010181">
    <property type="term" value="F:FMN binding"/>
    <property type="evidence" value="ECO:0007669"/>
    <property type="project" value="InterPro"/>
</dbReference>